<feature type="region of interest" description="Disordered" evidence="1">
    <location>
        <begin position="51"/>
        <end position="73"/>
    </location>
</feature>
<dbReference type="AlphaFoldDB" id="A0MDU2"/>
<proteinExistence type="predicted"/>
<name>A0MDU2_ARATH</name>
<feature type="non-terminal residue" evidence="2">
    <location>
        <position position="73"/>
    </location>
</feature>
<organism evidence="2">
    <name type="scientific">Arabidopsis thaliana</name>
    <name type="common">Mouse-ear cress</name>
    <dbReference type="NCBI Taxonomy" id="3702"/>
    <lineage>
        <taxon>Eukaryota</taxon>
        <taxon>Viridiplantae</taxon>
        <taxon>Streptophyta</taxon>
        <taxon>Embryophyta</taxon>
        <taxon>Tracheophyta</taxon>
        <taxon>Spermatophyta</taxon>
        <taxon>Magnoliopsida</taxon>
        <taxon>eudicotyledons</taxon>
        <taxon>Gunneridae</taxon>
        <taxon>Pentapetalae</taxon>
        <taxon>rosids</taxon>
        <taxon>malvids</taxon>
        <taxon>Brassicales</taxon>
        <taxon>Brassicaceae</taxon>
        <taxon>Camelineae</taxon>
        <taxon>Arabidopsis</taxon>
    </lineage>
</organism>
<dbReference type="EMBL" id="DQ652708">
    <property type="protein sequence ID" value="ABK28058.1"/>
    <property type="molecule type" value="Genomic_DNA"/>
</dbReference>
<accession>A0MDU2</accession>
<protein>
    <submittedName>
        <fullName evidence="2">Uncharacterized protein</fullName>
    </submittedName>
</protein>
<evidence type="ECO:0000313" key="2">
    <source>
        <dbReference type="EMBL" id="ABK28058.1"/>
    </source>
</evidence>
<evidence type="ECO:0000256" key="1">
    <source>
        <dbReference type="SAM" id="MobiDB-lite"/>
    </source>
</evidence>
<sequence length="73" mass="8552">MHNRRKREDVHRIGGDDDAWRRRFTKSAATTLGEDGSQNRQQRRLEKTFTELAATTTLGEDGSQNRRRRRCHG</sequence>
<reference evidence="2" key="1">
    <citation type="submission" date="2006-05" db="EMBL/GenBank/DDBJ databases">
        <title>Simultaneous high-throughput recombinational cloning of open reading frames in closed and open configurations.</title>
        <authorList>
            <person name="Underwood B.A."/>
            <person name="Vanderhaeghen R."/>
            <person name="Whitford R."/>
            <person name="Town C.D."/>
            <person name="Hilson P."/>
        </authorList>
    </citation>
    <scope>NUCLEOTIDE SEQUENCE</scope>
</reference>